<dbReference type="AlphaFoldDB" id="A0A9X2PGY5"/>
<organism evidence="1 2">
    <name type="scientific">Ancylobacter mangrovi</name>
    <dbReference type="NCBI Taxonomy" id="2972472"/>
    <lineage>
        <taxon>Bacteria</taxon>
        <taxon>Pseudomonadati</taxon>
        <taxon>Pseudomonadota</taxon>
        <taxon>Alphaproteobacteria</taxon>
        <taxon>Hyphomicrobiales</taxon>
        <taxon>Xanthobacteraceae</taxon>
        <taxon>Ancylobacter</taxon>
    </lineage>
</organism>
<comment type="caution">
    <text evidence="1">The sequence shown here is derived from an EMBL/GenBank/DDBJ whole genome shotgun (WGS) entry which is preliminary data.</text>
</comment>
<sequence>MMAVSVVICTIEGSGREQKLKEIIRCLQLQDRIELEIIIVCQVLNPSFRIEIEGANIVMTDICGSGEVRNRGAKIAKHELICFLDDDTYPVGNDFFQRAESELRKRNIDFLTCNIRSTGRVKACEPISHDVVLNRRTIMANMWEPGLMLYRSDFNNYRFDPTLGIGCVHGSSEGFDFGVRLIAAGKRGTRIASLLIDHPPLNDDVNNGIERAFFYGLGNGATLVQHGYYVGYIFAIIRTIARLFVSLMRGKWAISRTAFVRLVSLCVGPFLPRRPARILPLRTLHNC</sequence>
<dbReference type="RefSeq" id="WP_258734035.1">
    <property type="nucleotide sequence ID" value="NZ_JANTHZ010000008.1"/>
</dbReference>
<evidence type="ECO:0000313" key="2">
    <source>
        <dbReference type="Proteomes" id="UP001151088"/>
    </source>
</evidence>
<evidence type="ECO:0000313" key="1">
    <source>
        <dbReference type="EMBL" id="MCS0496876.1"/>
    </source>
</evidence>
<keyword evidence="2" id="KW-1185">Reference proteome</keyword>
<name>A0A9X2PGY5_9HYPH</name>
<accession>A0A9X2PGY5</accession>
<protein>
    <submittedName>
        <fullName evidence="1">Glycosyltransferase family 2 protein</fullName>
    </submittedName>
</protein>
<proteinExistence type="predicted"/>
<dbReference type="EMBL" id="JANTHZ010000008">
    <property type="protein sequence ID" value="MCS0496876.1"/>
    <property type="molecule type" value="Genomic_DNA"/>
</dbReference>
<dbReference type="SUPFAM" id="SSF53448">
    <property type="entry name" value="Nucleotide-diphospho-sugar transferases"/>
    <property type="match status" value="1"/>
</dbReference>
<gene>
    <name evidence="1" type="ORF">NVS89_17420</name>
</gene>
<dbReference type="CDD" id="cd00761">
    <property type="entry name" value="Glyco_tranf_GTA_type"/>
    <property type="match status" value="1"/>
</dbReference>
<reference evidence="1" key="1">
    <citation type="submission" date="2022-08" db="EMBL/GenBank/DDBJ databases">
        <authorList>
            <person name="Li F."/>
        </authorList>
    </citation>
    <scope>NUCLEOTIDE SEQUENCE</scope>
    <source>
        <strain evidence="1">MQZ15Z-1</strain>
    </source>
</reference>
<dbReference type="Proteomes" id="UP001151088">
    <property type="component" value="Unassembled WGS sequence"/>
</dbReference>
<dbReference type="InterPro" id="IPR029044">
    <property type="entry name" value="Nucleotide-diphossugar_trans"/>
</dbReference>
<dbReference type="Gene3D" id="3.90.550.10">
    <property type="entry name" value="Spore Coat Polysaccharide Biosynthesis Protein SpsA, Chain A"/>
    <property type="match status" value="1"/>
</dbReference>